<evidence type="ECO:0000256" key="1">
    <source>
        <dbReference type="SAM" id="Phobius"/>
    </source>
</evidence>
<keyword evidence="1" id="KW-0812">Transmembrane</keyword>
<proteinExistence type="predicted"/>
<dbReference type="OrthoDB" id="1834786at2"/>
<sequence length="463" mass="53737">MSKDKRVVKFRKRRTINIGIVIFLILFIYIAINIYIFFTKEHISIYEVQEGFNVEDSRITGLILREENIVLSEKAGYVYYLHKEGSRVAKGTSVYSVDDSTQIMDIITGSEDTFTLNKDSSKQFQYKISKFHKTYSDNNFSYVYDFKDDVESIVLDVLNQNMIEKGRQIEEDTGFAFTYEVFKSQASGMVSYYMDNYETVTKKSLTREMFNDENYERVSLRTSDMVSINTPIYKLVTSEVWSIILPLTDYQLEKIQEKDKIEFTILKDNFTTSAPLKIFQSSSDNSYYAELIMDKHIVNYLEDRFLEIDLHLEAAKGLKVPLSAITTKDFYIVPLSYFTSGGDSDKPGLIKEEYDKDTGELNPIFVPVDIYYQDDTYGYVDANQFALNTWIRSTEGNRYQLSVTDKLTGVYNVNMGYAVFKRVEIIYQNESYCIVKKDTSYGLSPYDHIALDSTTVVEQKIIY</sequence>
<dbReference type="Proteomes" id="UP000196053">
    <property type="component" value="Chromosome I"/>
</dbReference>
<dbReference type="InterPro" id="IPR058709">
    <property type="entry name" value="BSH_RND-rel"/>
</dbReference>
<evidence type="ECO:0000313" key="4">
    <source>
        <dbReference type="Proteomes" id="UP000196053"/>
    </source>
</evidence>
<dbReference type="Pfam" id="PF26018">
    <property type="entry name" value="BSH_RND_rel"/>
    <property type="match status" value="1"/>
</dbReference>
<reference evidence="4" key="1">
    <citation type="submission" date="2015-09" db="EMBL/GenBank/DDBJ databases">
        <authorList>
            <person name="Wibberg D."/>
        </authorList>
    </citation>
    <scope>NUCLEOTIDE SEQUENCE [LARGE SCALE GENOMIC DNA]</scope>
    <source>
        <strain evidence="4">SD1D</strain>
    </source>
</reference>
<organism evidence="3 4">
    <name type="scientific">Herbinix luporum</name>
    <dbReference type="NCBI Taxonomy" id="1679721"/>
    <lineage>
        <taxon>Bacteria</taxon>
        <taxon>Bacillati</taxon>
        <taxon>Bacillota</taxon>
        <taxon>Clostridia</taxon>
        <taxon>Lachnospirales</taxon>
        <taxon>Lachnospiraceae</taxon>
        <taxon>Herbinix</taxon>
    </lineage>
</organism>
<feature type="transmembrane region" description="Helical" evidence="1">
    <location>
        <begin position="20"/>
        <end position="38"/>
    </location>
</feature>
<dbReference type="KEGG" id="hsd:SD1D_1155"/>
<name>A0A0K8J4X1_9FIRM</name>
<accession>A0A0K8J4X1</accession>
<dbReference type="RefSeq" id="WP_058258048.1">
    <property type="nucleotide sequence ID" value="NZ_DUPS01000029.1"/>
</dbReference>
<evidence type="ECO:0000313" key="3">
    <source>
        <dbReference type="EMBL" id="CUH92701.1"/>
    </source>
</evidence>
<dbReference type="EMBL" id="LN879430">
    <property type="protein sequence ID" value="CUH92701.1"/>
    <property type="molecule type" value="Genomic_DNA"/>
</dbReference>
<keyword evidence="1" id="KW-1133">Transmembrane helix</keyword>
<keyword evidence="1" id="KW-0472">Membrane</keyword>
<evidence type="ECO:0000259" key="2">
    <source>
        <dbReference type="Pfam" id="PF26018"/>
    </source>
</evidence>
<feature type="domain" description="RND related barrel-sandwich hybrid" evidence="2">
    <location>
        <begin position="67"/>
        <end position="202"/>
    </location>
</feature>
<protein>
    <recommendedName>
        <fullName evidence="2">RND related barrel-sandwich hybrid domain-containing protein</fullName>
    </recommendedName>
</protein>
<keyword evidence="4" id="KW-1185">Reference proteome</keyword>
<dbReference type="AlphaFoldDB" id="A0A0K8J4X1"/>
<gene>
    <name evidence="3" type="ORF">SD1D_1155</name>
</gene>